<keyword evidence="5 8" id="KW-0808">Transferase</keyword>
<dbReference type="CDD" id="cd00609">
    <property type="entry name" value="AAT_like"/>
    <property type="match status" value="1"/>
</dbReference>
<dbReference type="EMBL" id="JACOPO010000001">
    <property type="protein sequence ID" value="MBC5721782.1"/>
    <property type="molecule type" value="Genomic_DNA"/>
</dbReference>
<dbReference type="InterPro" id="IPR015424">
    <property type="entry name" value="PyrdxlP-dep_Trfase"/>
</dbReference>
<evidence type="ECO:0000256" key="6">
    <source>
        <dbReference type="ARBA" id="ARBA00022898"/>
    </source>
</evidence>
<dbReference type="Pfam" id="PF00155">
    <property type="entry name" value="Aminotran_1_2"/>
    <property type="match status" value="1"/>
</dbReference>
<gene>
    <name evidence="8" type="primary">hisC</name>
    <name evidence="10" type="ORF">H8S11_02965</name>
</gene>
<accession>A0A8J6J7F5</accession>
<sequence length="354" mass="40109">MDKRFWSSRIQDLEPYIPGEQPKDRVFIKLNTNENPYPPSPKVLEAIRSAADETLRLYPDPEASQLRQTIAEYHGLTPEQVFCGNGSDEVLGLCFYAFFSPGRRVIFPDITYSFYPVYAHLFQLDFEEIPLNEDFSFPVEKFLRGSGGAVVCNPNAPTGRTLPLEEICRILEADPNRVVMVDEAYADFGARSAVELLNRYPNLVTVHTLSKSRSLAGMRVGYALGSPEVMAAVRCVKNSFNSYPLDRLALAAGEAAIRDVEYFEESRRKVMATRERTTARLRELGFFVHDSNANFIFITHPAVGGKELQQGLRDRGVLVRWFDKPRIRDYLRVSIGTDQEMEAMCRACQDILKG</sequence>
<protein>
    <recommendedName>
        <fullName evidence="8">Histidinol-phosphate aminotransferase</fullName>
        <ecNumber evidence="8">2.6.1.9</ecNumber>
    </recommendedName>
    <alternativeName>
        <fullName evidence="8">Imidazole acetol-phosphate transaminase</fullName>
    </alternativeName>
</protein>
<feature type="domain" description="Aminotransferase class I/classII large" evidence="9">
    <location>
        <begin position="27"/>
        <end position="347"/>
    </location>
</feature>
<evidence type="ECO:0000256" key="1">
    <source>
        <dbReference type="ARBA" id="ARBA00001933"/>
    </source>
</evidence>
<evidence type="ECO:0000256" key="8">
    <source>
        <dbReference type="HAMAP-Rule" id="MF_01023"/>
    </source>
</evidence>
<comment type="pathway">
    <text evidence="2 8">Amino-acid biosynthesis; L-histidine biosynthesis; L-histidine from 5-phospho-alpha-D-ribose 1-diphosphate: step 7/9.</text>
</comment>
<dbReference type="GO" id="GO:0030170">
    <property type="term" value="F:pyridoxal phosphate binding"/>
    <property type="evidence" value="ECO:0007669"/>
    <property type="project" value="InterPro"/>
</dbReference>
<dbReference type="PANTHER" id="PTHR43643:SF3">
    <property type="entry name" value="HISTIDINOL-PHOSPHATE AMINOTRANSFERASE"/>
    <property type="match status" value="1"/>
</dbReference>
<evidence type="ECO:0000313" key="11">
    <source>
        <dbReference type="Proteomes" id="UP000628736"/>
    </source>
</evidence>
<feature type="modified residue" description="N6-(pyridoxal phosphate)lysine" evidence="8">
    <location>
        <position position="211"/>
    </location>
</feature>
<keyword evidence="8" id="KW-0368">Histidine biosynthesis</keyword>
<keyword evidence="11" id="KW-1185">Reference proteome</keyword>
<comment type="caution">
    <text evidence="10">The sequence shown here is derived from an EMBL/GenBank/DDBJ whole genome shotgun (WGS) entry which is preliminary data.</text>
</comment>
<dbReference type="RefSeq" id="WP_186852115.1">
    <property type="nucleotide sequence ID" value="NZ_JACOPO010000001.1"/>
</dbReference>
<evidence type="ECO:0000313" key="10">
    <source>
        <dbReference type="EMBL" id="MBC5721782.1"/>
    </source>
</evidence>
<dbReference type="EC" id="2.6.1.9" evidence="8"/>
<dbReference type="GO" id="GO:0004400">
    <property type="term" value="F:histidinol-phosphate transaminase activity"/>
    <property type="evidence" value="ECO:0007669"/>
    <property type="project" value="UniProtKB-UniRule"/>
</dbReference>
<evidence type="ECO:0000256" key="4">
    <source>
        <dbReference type="ARBA" id="ARBA00022576"/>
    </source>
</evidence>
<dbReference type="GO" id="GO:0000105">
    <property type="term" value="P:L-histidine biosynthetic process"/>
    <property type="evidence" value="ECO:0007669"/>
    <property type="project" value="UniProtKB-UniRule"/>
</dbReference>
<dbReference type="NCBIfam" id="TIGR01141">
    <property type="entry name" value="hisC"/>
    <property type="match status" value="1"/>
</dbReference>
<dbReference type="InterPro" id="IPR001917">
    <property type="entry name" value="Aminotrans_II_pyridoxalP_BS"/>
</dbReference>
<keyword evidence="8" id="KW-0028">Amino-acid biosynthesis</keyword>
<dbReference type="InterPro" id="IPR004839">
    <property type="entry name" value="Aminotransferase_I/II_large"/>
</dbReference>
<dbReference type="PANTHER" id="PTHR43643">
    <property type="entry name" value="HISTIDINOL-PHOSPHATE AMINOTRANSFERASE 2"/>
    <property type="match status" value="1"/>
</dbReference>
<dbReference type="InterPro" id="IPR005861">
    <property type="entry name" value="HisP_aminotrans"/>
</dbReference>
<keyword evidence="4 8" id="KW-0032">Aminotransferase</keyword>
<evidence type="ECO:0000256" key="2">
    <source>
        <dbReference type="ARBA" id="ARBA00005011"/>
    </source>
</evidence>
<comment type="similarity">
    <text evidence="8">Belongs to the class-II pyridoxal-phosphate-dependent aminotransferase family. Histidinol-phosphate aminotransferase subfamily.</text>
</comment>
<dbReference type="UniPathway" id="UPA00031">
    <property type="reaction ID" value="UER00012"/>
</dbReference>
<dbReference type="Gene3D" id="3.40.640.10">
    <property type="entry name" value="Type I PLP-dependent aspartate aminotransferase-like (Major domain)"/>
    <property type="match status" value="1"/>
</dbReference>
<dbReference type="InterPro" id="IPR015421">
    <property type="entry name" value="PyrdxlP-dep_Trfase_major"/>
</dbReference>
<comment type="cofactor">
    <cofactor evidence="1 8">
        <name>pyridoxal 5'-phosphate</name>
        <dbReference type="ChEBI" id="CHEBI:597326"/>
    </cofactor>
</comment>
<dbReference type="Proteomes" id="UP000628736">
    <property type="component" value="Unassembled WGS sequence"/>
</dbReference>
<dbReference type="SUPFAM" id="SSF53383">
    <property type="entry name" value="PLP-dependent transferases"/>
    <property type="match status" value="1"/>
</dbReference>
<evidence type="ECO:0000259" key="9">
    <source>
        <dbReference type="Pfam" id="PF00155"/>
    </source>
</evidence>
<comment type="catalytic activity">
    <reaction evidence="7 8">
        <text>L-histidinol phosphate + 2-oxoglutarate = 3-(imidazol-4-yl)-2-oxopropyl phosphate + L-glutamate</text>
        <dbReference type="Rhea" id="RHEA:23744"/>
        <dbReference type="ChEBI" id="CHEBI:16810"/>
        <dbReference type="ChEBI" id="CHEBI:29985"/>
        <dbReference type="ChEBI" id="CHEBI:57766"/>
        <dbReference type="ChEBI" id="CHEBI:57980"/>
        <dbReference type="EC" id="2.6.1.9"/>
    </reaction>
</comment>
<comment type="subunit">
    <text evidence="3 8">Homodimer.</text>
</comment>
<name>A0A8J6J7F5_9FIRM</name>
<dbReference type="AlphaFoldDB" id="A0A8J6J7F5"/>
<organism evidence="10 11">
    <name type="scientific">Flintibacter hominis</name>
    <dbReference type="NCBI Taxonomy" id="2763048"/>
    <lineage>
        <taxon>Bacteria</taxon>
        <taxon>Bacillati</taxon>
        <taxon>Bacillota</taxon>
        <taxon>Clostridia</taxon>
        <taxon>Eubacteriales</taxon>
        <taxon>Flintibacter</taxon>
    </lineage>
</organism>
<dbReference type="HAMAP" id="MF_01023">
    <property type="entry name" value="HisC_aminotrans_2"/>
    <property type="match status" value="1"/>
</dbReference>
<dbReference type="PROSITE" id="PS00599">
    <property type="entry name" value="AA_TRANSFER_CLASS_2"/>
    <property type="match status" value="1"/>
</dbReference>
<dbReference type="Gene3D" id="3.90.1150.10">
    <property type="entry name" value="Aspartate Aminotransferase, domain 1"/>
    <property type="match status" value="1"/>
</dbReference>
<evidence type="ECO:0000256" key="7">
    <source>
        <dbReference type="ARBA" id="ARBA00047481"/>
    </source>
</evidence>
<dbReference type="InterPro" id="IPR015422">
    <property type="entry name" value="PyrdxlP-dep_Trfase_small"/>
</dbReference>
<reference evidence="10" key="1">
    <citation type="submission" date="2020-08" db="EMBL/GenBank/DDBJ databases">
        <title>Genome public.</title>
        <authorList>
            <person name="Liu C."/>
            <person name="Sun Q."/>
        </authorList>
    </citation>
    <scope>NUCLEOTIDE SEQUENCE</scope>
    <source>
        <strain evidence="10">NSJ-23</strain>
    </source>
</reference>
<evidence type="ECO:0000256" key="3">
    <source>
        <dbReference type="ARBA" id="ARBA00011738"/>
    </source>
</evidence>
<evidence type="ECO:0000256" key="5">
    <source>
        <dbReference type="ARBA" id="ARBA00022679"/>
    </source>
</evidence>
<dbReference type="InterPro" id="IPR050106">
    <property type="entry name" value="HistidinolP_aminotransfase"/>
</dbReference>
<keyword evidence="6 8" id="KW-0663">Pyridoxal phosphate</keyword>
<proteinExistence type="inferred from homology"/>